<keyword evidence="3 4" id="KW-0732">Signal</keyword>
<evidence type="ECO:0000313" key="6">
    <source>
        <dbReference type="Proteomes" id="UP000019494"/>
    </source>
</evidence>
<keyword evidence="6" id="KW-1185">Reference proteome</keyword>
<dbReference type="RefSeq" id="WP_034712802.1">
    <property type="nucleotide sequence ID" value="NZ_AWQS01000007.1"/>
</dbReference>
<reference evidence="6" key="1">
    <citation type="submission" date="2013-08" db="EMBL/GenBank/DDBJ databases">
        <title>Intrasporangium oryzae NRRL B-24470.</title>
        <authorList>
            <person name="Liu H."/>
            <person name="Wang G."/>
        </authorList>
    </citation>
    <scope>NUCLEOTIDE SEQUENCE [LARGE SCALE GENOMIC DNA]</scope>
    <source>
        <strain evidence="6">Q5-1</strain>
    </source>
</reference>
<evidence type="ECO:0000256" key="1">
    <source>
        <dbReference type="ARBA" id="ARBA00004418"/>
    </source>
</evidence>
<proteinExistence type="inferred from homology"/>
<dbReference type="PROSITE" id="PS51257">
    <property type="entry name" value="PROKAR_LIPOPROTEIN"/>
    <property type="match status" value="1"/>
</dbReference>
<organism evidence="5 6">
    <name type="scientific">Intrasporangium chromatireducens Q5-1</name>
    <dbReference type="NCBI Taxonomy" id="584657"/>
    <lineage>
        <taxon>Bacteria</taxon>
        <taxon>Bacillati</taxon>
        <taxon>Actinomycetota</taxon>
        <taxon>Actinomycetes</taxon>
        <taxon>Micrococcales</taxon>
        <taxon>Intrasporangiaceae</taxon>
        <taxon>Intrasporangium</taxon>
    </lineage>
</organism>
<dbReference type="OrthoDB" id="5174711at2"/>
<dbReference type="Proteomes" id="UP000019494">
    <property type="component" value="Unassembled WGS sequence"/>
</dbReference>
<protein>
    <submittedName>
        <fullName evidence="5">Uncharacterized protein</fullName>
    </submittedName>
</protein>
<dbReference type="PANTHER" id="PTHR30024:SF47">
    <property type="entry name" value="TAURINE-BINDING PERIPLASMIC PROTEIN"/>
    <property type="match status" value="1"/>
</dbReference>
<feature type="signal peptide" evidence="4">
    <location>
        <begin position="1"/>
        <end position="23"/>
    </location>
</feature>
<comment type="similarity">
    <text evidence="2">Belongs to the bacterial solute-binding protein SsuA/TauA family.</text>
</comment>
<accession>W9GRJ2</accession>
<dbReference type="EMBL" id="AWQS01000007">
    <property type="protein sequence ID" value="EWT07662.1"/>
    <property type="molecule type" value="Genomic_DNA"/>
</dbReference>
<dbReference type="AlphaFoldDB" id="W9GRJ2"/>
<evidence type="ECO:0000256" key="3">
    <source>
        <dbReference type="ARBA" id="ARBA00022729"/>
    </source>
</evidence>
<feature type="chain" id="PRO_5039206351" evidence="4">
    <location>
        <begin position="24"/>
        <end position="327"/>
    </location>
</feature>
<evidence type="ECO:0000256" key="2">
    <source>
        <dbReference type="ARBA" id="ARBA00010742"/>
    </source>
</evidence>
<dbReference type="PATRIC" id="fig|584657.3.peg.403"/>
<gene>
    <name evidence="5" type="ORF">N864_03460</name>
</gene>
<evidence type="ECO:0000256" key="4">
    <source>
        <dbReference type="SAM" id="SignalP"/>
    </source>
</evidence>
<dbReference type="PANTHER" id="PTHR30024">
    <property type="entry name" value="ALIPHATIC SULFONATES-BINDING PROTEIN-RELATED"/>
    <property type="match status" value="1"/>
</dbReference>
<comment type="caution">
    <text evidence="5">The sequence shown here is derived from an EMBL/GenBank/DDBJ whole genome shotgun (WGS) entry which is preliminary data.</text>
</comment>
<name>W9GRJ2_9MICO</name>
<comment type="subcellular location">
    <subcellularLocation>
        <location evidence="1">Periplasm</location>
    </subcellularLocation>
</comment>
<sequence>MRTRFFRCAGAGLAAGALVLGLAACGGDEVPTADAKGKGGVEVSKLTVGIVPVIDHAAIFVAKDKGLFTAEGLTVEPRPLQGGAAAVPAMMSGDLQAAFATYPSFLLAEAQGIHVKIVAEGVRATDKTGGVYVWKNSPLKDAAELAGKTIAVNTLNNTGDVTIKAVLKEKGVDPNSVKFIELPFPDMAGALERGSVDAAWVVEPFRTGIAAAGGRQILASYSGIAEGIPVSGLGMSANFVKDNPNTAAAFARAIEKANALIADDPNLARNEVTKYSKSTPEQAKAMELPKWVKGAPDVKELTRVNDLMLQTGALKKPVDVASMVLTK</sequence>
<dbReference type="SUPFAM" id="SSF53850">
    <property type="entry name" value="Periplasmic binding protein-like II"/>
    <property type="match status" value="1"/>
</dbReference>
<dbReference type="Pfam" id="PF13379">
    <property type="entry name" value="NMT1_2"/>
    <property type="match status" value="1"/>
</dbReference>
<dbReference type="GO" id="GO:0042597">
    <property type="term" value="C:periplasmic space"/>
    <property type="evidence" value="ECO:0007669"/>
    <property type="project" value="UniProtKB-SubCell"/>
</dbReference>
<evidence type="ECO:0000313" key="5">
    <source>
        <dbReference type="EMBL" id="EWT07662.1"/>
    </source>
</evidence>
<dbReference type="Gene3D" id="3.40.190.10">
    <property type="entry name" value="Periplasmic binding protein-like II"/>
    <property type="match status" value="2"/>
</dbReference>